<accession>A0A123VNU9</accession>
<dbReference type="RefSeq" id="WP_044693922.1">
    <property type="nucleotide sequence ID" value="NZ_CEER01000034.1"/>
</dbReference>
<dbReference type="Pfam" id="PF09992">
    <property type="entry name" value="NAGPA"/>
    <property type="match status" value="1"/>
</dbReference>
<dbReference type="PANTHER" id="PTHR40446:SF2">
    <property type="entry name" value="N-ACETYLGLUCOSAMINE-1-PHOSPHODIESTER ALPHA-N-ACETYLGLUCOSAMINIDASE"/>
    <property type="match status" value="1"/>
</dbReference>
<feature type="transmembrane region" description="Helical" evidence="2">
    <location>
        <begin position="7"/>
        <end position="27"/>
    </location>
</feature>
<dbReference type="Proteomes" id="UP000073485">
    <property type="component" value="Unassembled WGS sequence"/>
</dbReference>
<evidence type="ECO:0000256" key="2">
    <source>
        <dbReference type="SAM" id="Phobius"/>
    </source>
</evidence>
<proteinExistence type="predicted"/>
<evidence type="ECO:0000259" key="3">
    <source>
        <dbReference type="Pfam" id="PF09992"/>
    </source>
</evidence>
<dbReference type="InterPro" id="IPR018711">
    <property type="entry name" value="NAGPA"/>
</dbReference>
<keyword evidence="2" id="KW-0812">Transmembrane</keyword>
<dbReference type="Proteomes" id="UP000072353">
    <property type="component" value="Unassembled WGS sequence"/>
</dbReference>
<protein>
    <submittedName>
        <fullName evidence="4">Exopolysaccharide biosynthesis protein related to N-acetylglucosamine-1-phosphodiester alpha-N-acetylglucosaminidase</fullName>
    </submittedName>
</protein>
<dbReference type="AlphaFoldDB" id="A0A123VNU9"/>
<dbReference type="EMBL" id="FIGO01000003">
    <property type="protein sequence ID" value="CYU58719.1"/>
    <property type="molecule type" value="Genomic_DNA"/>
</dbReference>
<dbReference type="EMBL" id="FILL01000015">
    <property type="protein sequence ID" value="CYX70112.1"/>
    <property type="molecule type" value="Genomic_DNA"/>
</dbReference>
<evidence type="ECO:0000313" key="5">
    <source>
        <dbReference type="EMBL" id="CYX70112.1"/>
    </source>
</evidence>
<name>A0A123VNU9_STRSU</name>
<evidence type="ECO:0000256" key="1">
    <source>
        <dbReference type="SAM" id="MobiDB-lite"/>
    </source>
</evidence>
<keyword evidence="2" id="KW-0472">Membrane</keyword>
<dbReference type="PANTHER" id="PTHR40446">
    <property type="entry name" value="N-ACETYLGLUCOSAMINE-1-PHOSPHODIESTER ALPHA-N-ACETYLGLUCOSAMINIDASE"/>
    <property type="match status" value="1"/>
</dbReference>
<evidence type="ECO:0000313" key="7">
    <source>
        <dbReference type="Proteomes" id="UP000073485"/>
    </source>
</evidence>
<feature type="domain" description="Phosphodiester glycosidase" evidence="3">
    <location>
        <begin position="132"/>
        <end position="312"/>
    </location>
</feature>
<dbReference type="PIRSF" id="PIRSF031512">
    <property type="entry name" value="EpsL"/>
    <property type="match status" value="1"/>
</dbReference>
<dbReference type="InterPro" id="IPR014565">
    <property type="entry name" value="EpsL_firmicutes"/>
</dbReference>
<sequence length="314" mass="33276">MKLLKKPFAYASIFGMLLTGGFTYSMLKTFVLSEAITTVAASNATANSQNTATSSSSTAATTATTATNVSTTDTSYSDDNIQINLETITTNNTTVYVADIQVSSPEYLKTALAQNTYGTNVTAKTSETAAANNAILAVNGDYYGANSTGYVIKNGVLYRDTVRDNAAYGDLAIYADGSFEVIYENEITAQELIDKGVVNLLAFGPSLVENGEIVVDTSTEVGRAMSSNPRSAIGIIDENHYIIVVADGRTSESQGLSLYQLAEVMKQYGAQTAYNLDGGGSSTLYFNGQVINNPTTNGNTISERAVSNIVYIGY</sequence>
<feature type="region of interest" description="Disordered" evidence="1">
    <location>
        <begin position="47"/>
        <end position="74"/>
    </location>
</feature>
<keyword evidence="2" id="KW-1133">Transmembrane helix</keyword>
<reference evidence="6 7" key="1">
    <citation type="submission" date="2016-02" db="EMBL/GenBank/DDBJ databases">
        <authorList>
            <consortium name="Pathogen Informatics"/>
        </authorList>
    </citation>
    <scope>NUCLEOTIDE SEQUENCE [LARGE SCALE GENOMIC DNA]</scope>
    <source>
        <strain evidence="4 7">LSS48</strain>
        <strain evidence="5 6">SS975</strain>
    </source>
</reference>
<evidence type="ECO:0000313" key="6">
    <source>
        <dbReference type="Proteomes" id="UP000072353"/>
    </source>
</evidence>
<gene>
    <name evidence="4" type="ORF">ERS132410_00598</name>
    <name evidence="5" type="ORF">ERS132521_01653</name>
</gene>
<evidence type="ECO:0000313" key="4">
    <source>
        <dbReference type="EMBL" id="CYU58719.1"/>
    </source>
</evidence>
<organism evidence="4 7">
    <name type="scientific">Streptococcus suis</name>
    <dbReference type="NCBI Taxonomy" id="1307"/>
    <lineage>
        <taxon>Bacteria</taxon>
        <taxon>Bacillati</taxon>
        <taxon>Bacillota</taxon>
        <taxon>Bacilli</taxon>
        <taxon>Lactobacillales</taxon>
        <taxon>Streptococcaceae</taxon>
        <taxon>Streptococcus</taxon>
    </lineage>
</organism>